<feature type="binding site" evidence="13">
    <location>
        <begin position="80"/>
        <end position="87"/>
    </location>
    <ligand>
        <name>ATP</name>
        <dbReference type="ChEBI" id="CHEBI:30616"/>
    </ligand>
</feature>
<evidence type="ECO:0000256" key="14">
    <source>
        <dbReference type="SAM" id="MobiDB-lite"/>
    </source>
</evidence>
<comment type="pathway">
    <text evidence="2 13">Glycolipid biosynthesis; lipid IV(A) biosynthesis; lipid IV(A) from (3R)-3-hydroxytetradecanoyl-[acyl-carrier-protein] and UDP-N-acetyl-alpha-D-glucosamine: step 6/6.</text>
</comment>
<dbReference type="InterPro" id="IPR003758">
    <property type="entry name" value="LpxK"/>
</dbReference>
<dbReference type="GO" id="GO:0009244">
    <property type="term" value="P:lipopolysaccharide core region biosynthetic process"/>
    <property type="evidence" value="ECO:0007669"/>
    <property type="project" value="TreeGrafter"/>
</dbReference>
<evidence type="ECO:0000313" key="16">
    <source>
        <dbReference type="Proteomes" id="UP000594800"/>
    </source>
</evidence>
<keyword evidence="7 13" id="KW-0808">Transferase</keyword>
<feature type="region of interest" description="Disordered" evidence="14">
    <location>
        <begin position="1"/>
        <end position="26"/>
    </location>
</feature>
<dbReference type="GO" id="GO:0005524">
    <property type="term" value="F:ATP binding"/>
    <property type="evidence" value="ECO:0007669"/>
    <property type="project" value="UniProtKB-UniRule"/>
</dbReference>
<evidence type="ECO:0000313" key="15">
    <source>
        <dbReference type="EMBL" id="QPH55459.1"/>
    </source>
</evidence>
<reference evidence="15 16" key="1">
    <citation type="submission" date="2020-11" db="EMBL/GenBank/DDBJ databases">
        <title>Description of Pontivivens ytuae sp. nov. isolated from deep sea sediment of Mariana Trench.</title>
        <authorList>
            <person name="Wang Z."/>
            <person name="Sun Q.-L."/>
            <person name="Xu X.-D."/>
            <person name="Tang Y.-Z."/>
            <person name="Zhang J."/>
        </authorList>
    </citation>
    <scope>NUCLEOTIDE SEQUENCE [LARGE SCALE GENOMIC DNA]</scope>
    <source>
        <strain evidence="15 16">MT2928</strain>
    </source>
</reference>
<sequence>MGRRLRRGGYARPGGGPARAPARPDRHVSRAPGFWYRPPGLASTLLSPLAALWRWETARRIAKGTPATVGVPVICVGNLTVGGTGKTPTVIALLDRLSARGLKAHVLSRGHGGKETGPLQVDPARHTAADVGDEPLMLSAFAPTWIARDRAAGARAAAQAGAEVIVMDDGFQNPALAKDLSLIVVDGETGFGNGRIVPAGPLREPVAEGIARADLALIVGGDNISTITEQIAPLPTLQGCIAPLQTGMPWQGFRALAFAGIGRPAKFFATLRELGVDVVATRAFGDHEPYALPVLKRLEQEALSHRARLVTTEKDAARLPAEWRAKVSVLPVRLELEDGAALDAALDRVLSS</sequence>
<dbReference type="SUPFAM" id="SSF52540">
    <property type="entry name" value="P-loop containing nucleoside triphosphate hydrolases"/>
    <property type="match status" value="1"/>
</dbReference>
<evidence type="ECO:0000256" key="12">
    <source>
        <dbReference type="ARBA" id="ARBA00029757"/>
    </source>
</evidence>
<comment type="catalytic activity">
    <reaction evidence="13">
        <text>a lipid A disaccharide + ATP = a lipid IVA + ADP + H(+)</text>
        <dbReference type="Rhea" id="RHEA:67840"/>
        <dbReference type="ChEBI" id="CHEBI:15378"/>
        <dbReference type="ChEBI" id="CHEBI:30616"/>
        <dbReference type="ChEBI" id="CHEBI:176343"/>
        <dbReference type="ChEBI" id="CHEBI:176425"/>
        <dbReference type="ChEBI" id="CHEBI:456216"/>
        <dbReference type="EC" id="2.7.1.130"/>
    </reaction>
</comment>
<evidence type="ECO:0000256" key="9">
    <source>
        <dbReference type="ARBA" id="ARBA00022777"/>
    </source>
</evidence>
<comment type="function">
    <text evidence="1 13">Transfers the gamma-phosphate of ATP to the 4'-position of a tetraacyldisaccharide 1-phosphate intermediate (termed DS-1-P) to form tetraacyldisaccharide 1,4'-bis-phosphate (lipid IVA).</text>
</comment>
<evidence type="ECO:0000256" key="8">
    <source>
        <dbReference type="ARBA" id="ARBA00022741"/>
    </source>
</evidence>
<evidence type="ECO:0000256" key="6">
    <source>
        <dbReference type="ARBA" id="ARBA00022556"/>
    </source>
</evidence>
<organism evidence="15 16">
    <name type="scientific">Pontivivens ytuae</name>
    <dbReference type="NCBI Taxonomy" id="2789856"/>
    <lineage>
        <taxon>Bacteria</taxon>
        <taxon>Pseudomonadati</taxon>
        <taxon>Pseudomonadota</taxon>
        <taxon>Alphaproteobacteria</taxon>
        <taxon>Rhodobacterales</taxon>
        <taxon>Paracoccaceae</taxon>
        <taxon>Pontivivens</taxon>
    </lineage>
</organism>
<keyword evidence="8 13" id="KW-0547">Nucleotide-binding</keyword>
<dbReference type="EC" id="2.7.1.130" evidence="3 13"/>
<keyword evidence="5 13" id="KW-0444">Lipid biosynthesis</keyword>
<dbReference type="Pfam" id="PF02606">
    <property type="entry name" value="LpxK"/>
    <property type="match status" value="1"/>
</dbReference>
<protein>
    <recommendedName>
        <fullName evidence="4 13">Tetraacyldisaccharide 4'-kinase</fullName>
        <ecNumber evidence="3 13">2.7.1.130</ecNumber>
    </recommendedName>
    <alternativeName>
        <fullName evidence="12 13">Lipid A 4'-kinase</fullName>
    </alternativeName>
</protein>
<evidence type="ECO:0000256" key="1">
    <source>
        <dbReference type="ARBA" id="ARBA00002274"/>
    </source>
</evidence>
<dbReference type="AlphaFoldDB" id="A0A7S9LUQ6"/>
<dbReference type="InterPro" id="IPR027417">
    <property type="entry name" value="P-loop_NTPase"/>
</dbReference>
<evidence type="ECO:0000256" key="5">
    <source>
        <dbReference type="ARBA" id="ARBA00022516"/>
    </source>
</evidence>
<dbReference type="KEGG" id="poz:I0K15_06915"/>
<keyword evidence="6 13" id="KW-0441">Lipid A biosynthesis</keyword>
<keyword evidence="16" id="KW-1185">Reference proteome</keyword>
<gene>
    <name evidence="13" type="primary">lpxK</name>
    <name evidence="15" type="ORF">I0K15_06915</name>
</gene>
<evidence type="ECO:0000256" key="10">
    <source>
        <dbReference type="ARBA" id="ARBA00022840"/>
    </source>
</evidence>
<comment type="similarity">
    <text evidence="13">Belongs to the LpxK family.</text>
</comment>
<keyword evidence="10 13" id="KW-0067">ATP-binding</keyword>
<evidence type="ECO:0000256" key="7">
    <source>
        <dbReference type="ARBA" id="ARBA00022679"/>
    </source>
</evidence>
<dbReference type="Proteomes" id="UP000594800">
    <property type="component" value="Chromosome"/>
</dbReference>
<dbReference type="GO" id="GO:0005886">
    <property type="term" value="C:plasma membrane"/>
    <property type="evidence" value="ECO:0007669"/>
    <property type="project" value="TreeGrafter"/>
</dbReference>
<evidence type="ECO:0000256" key="3">
    <source>
        <dbReference type="ARBA" id="ARBA00012071"/>
    </source>
</evidence>
<name>A0A7S9LUQ6_9RHOB</name>
<keyword evidence="9 13" id="KW-0418">Kinase</keyword>
<dbReference type="GO" id="GO:0009029">
    <property type="term" value="F:lipid-A 4'-kinase activity"/>
    <property type="evidence" value="ECO:0007669"/>
    <property type="project" value="UniProtKB-UniRule"/>
</dbReference>
<proteinExistence type="inferred from homology"/>
<evidence type="ECO:0000256" key="11">
    <source>
        <dbReference type="ARBA" id="ARBA00023098"/>
    </source>
</evidence>
<evidence type="ECO:0000256" key="4">
    <source>
        <dbReference type="ARBA" id="ARBA00016436"/>
    </source>
</evidence>
<dbReference type="PANTHER" id="PTHR42724">
    <property type="entry name" value="TETRAACYLDISACCHARIDE 4'-KINASE"/>
    <property type="match status" value="1"/>
</dbReference>
<dbReference type="PANTHER" id="PTHR42724:SF1">
    <property type="entry name" value="TETRAACYLDISACCHARIDE 4'-KINASE, MITOCHONDRIAL-RELATED"/>
    <property type="match status" value="1"/>
</dbReference>
<dbReference type="GO" id="GO:0009245">
    <property type="term" value="P:lipid A biosynthetic process"/>
    <property type="evidence" value="ECO:0007669"/>
    <property type="project" value="UniProtKB-UniRule"/>
</dbReference>
<dbReference type="HAMAP" id="MF_00409">
    <property type="entry name" value="LpxK"/>
    <property type="match status" value="1"/>
</dbReference>
<evidence type="ECO:0000256" key="13">
    <source>
        <dbReference type="HAMAP-Rule" id="MF_00409"/>
    </source>
</evidence>
<evidence type="ECO:0000256" key="2">
    <source>
        <dbReference type="ARBA" id="ARBA00004870"/>
    </source>
</evidence>
<dbReference type="EMBL" id="CP064942">
    <property type="protein sequence ID" value="QPH55459.1"/>
    <property type="molecule type" value="Genomic_DNA"/>
</dbReference>
<keyword evidence="11 13" id="KW-0443">Lipid metabolism</keyword>
<dbReference type="NCBIfam" id="TIGR00682">
    <property type="entry name" value="lpxK"/>
    <property type="match status" value="1"/>
</dbReference>
<accession>A0A7S9LUQ6</accession>
<dbReference type="UniPathway" id="UPA00359">
    <property type="reaction ID" value="UER00482"/>
</dbReference>